<protein>
    <submittedName>
        <fullName evidence="17">TonB-dependent siderophore receptor</fullName>
    </submittedName>
</protein>
<evidence type="ECO:0000256" key="12">
    <source>
        <dbReference type="ARBA" id="ARBA00023170"/>
    </source>
</evidence>
<comment type="caution">
    <text evidence="17">The sequence shown here is derived from an EMBL/GenBank/DDBJ whole genome shotgun (WGS) entry which is preliminary data.</text>
</comment>
<gene>
    <name evidence="17" type="ORF">ASILVAE211_18955</name>
</gene>
<evidence type="ECO:0000256" key="11">
    <source>
        <dbReference type="ARBA" id="ARBA00023136"/>
    </source>
</evidence>
<name>A0A963YV18_9PROT</name>
<evidence type="ECO:0000313" key="18">
    <source>
        <dbReference type="Proteomes" id="UP000708298"/>
    </source>
</evidence>
<dbReference type="PROSITE" id="PS51257">
    <property type="entry name" value="PROKAR_LIPOPROTEIN"/>
    <property type="match status" value="1"/>
</dbReference>
<evidence type="ECO:0000256" key="2">
    <source>
        <dbReference type="ARBA" id="ARBA00009810"/>
    </source>
</evidence>
<dbReference type="InterPro" id="IPR011662">
    <property type="entry name" value="Secretin/TonB_short_N"/>
</dbReference>
<evidence type="ECO:0000256" key="13">
    <source>
        <dbReference type="ARBA" id="ARBA00023237"/>
    </source>
</evidence>
<keyword evidence="8" id="KW-0408">Iron</keyword>
<keyword evidence="6 14" id="KW-0812">Transmembrane</keyword>
<evidence type="ECO:0000256" key="7">
    <source>
        <dbReference type="ARBA" id="ARBA00022729"/>
    </source>
</evidence>
<organism evidence="17 18">
    <name type="scientific">Acidisoma silvae</name>
    <dbReference type="NCBI Taxonomy" id="2802396"/>
    <lineage>
        <taxon>Bacteria</taxon>
        <taxon>Pseudomonadati</taxon>
        <taxon>Pseudomonadota</taxon>
        <taxon>Alphaproteobacteria</taxon>
        <taxon>Acetobacterales</taxon>
        <taxon>Acidocellaceae</taxon>
        <taxon>Acidisoma</taxon>
    </lineage>
</organism>
<comment type="subcellular location">
    <subcellularLocation>
        <location evidence="1 14">Cell outer membrane</location>
        <topology evidence="1 14">Multi-pass membrane protein</topology>
    </subcellularLocation>
</comment>
<dbReference type="InterPro" id="IPR000531">
    <property type="entry name" value="Beta-barrel_TonB"/>
</dbReference>
<evidence type="ECO:0000256" key="9">
    <source>
        <dbReference type="ARBA" id="ARBA00023065"/>
    </source>
</evidence>
<dbReference type="SMART" id="SM00965">
    <property type="entry name" value="STN"/>
    <property type="match status" value="1"/>
</dbReference>
<keyword evidence="11 14" id="KW-0472">Membrane</keyword>
<dbReference type="Pfam" id="PF07715">
    <property type="entry name" value="Plug"/>
    <property type="match status" value="1"/>
</dbReference>
<dbReference type="InterPro" id="IPR010105">
    <property type="entry name" value="TonB_sidphr_rcpt"/>
</dbReference>
<evidence type="ECO:0000256" key="14">
    <source>
        <dbReference type="PROSITE-ProRule" id="PRU01360"/>
    </source>
</evidence>
<dbReference type="Gene3D" id="2.170.130.10">
    <property type="entry name" value="TonB-dependent receptor, plug domain"/>
    <property type="match status" value="1"/>
</dbReference>
<keyword evidence="12 17" id="KW-0675">Receptor</keyword>
<dbReference type="InterPro" id="IPR039426">
    <property type="entry name" value="TonB-dep_rcpt-like"/>
</dbReference>
<dbReference type="EMBL" id="JAESVB010000012">
    <property type="protein sequence ID" value="MCB8877284.1"/>
    <property type="molecule type" value="Genomic_DNA"/>
</dbReference>
<dbReference type="Gene3D" id="2.40.170.20">
    <property type="entry name" value="TonB-dependent receptor, beta-barrel domain"/>
    <property type="match status" value="1"/>
</dbReference>
<keyword evidence="18" id="KW-1185">Reference proteome</keyword>
<dbReference type="GO" id="GO:0038023">
    <property type="term" value="F:signaling receptor activity"/>
    <property type="evidence" value="ECO:0007669"/>
    <property type="project" value="InterPro"/>
</dbReference>
<evidence type="ECO:0000256" key="15">
    <source>
        <dbReference type="RuleBase" id="RU003357"/>
    </source>
</evidence>
<keyword evidence="3 14" id="KW-0813">Transport</keyword>
<dbReference type="FunFam" id="2.40.170.20:FF:000005">
    <property type="entry name" value="TonB-dependent siderophore receptor"/>
    <property type="match status" value="1"/>
</dbReference>
<dbReference type="SUPFAM" id="SSF56935">
    <property type="entry name" value="Porins"/>
    <property type="match status" value="1"/>
</dbReference>
<dbReference type="Proteomes" id="UP000708298">
    <property type="component" value="Unassembled WGS sequence"/>
</dbReference>
<keyword evidence="4 14" id="KW-1134">Transmembrane beta strand</keyword>
<accession>A0A963YV18</accession>
<keyword evidence="10 15" id="KW-0798">TonB box</keyword>
<dbReference type="PROSITE" id="PS52016">
    <property type="entry name" value="TONB_DEPENDENT_REC_3"/>
    <property type="match status" value="1"/>
</dbReference>
<evidence type="ECO:0000256" key="10">
    <source>
        <dbReference type="ARBA" id="ARBA00023077"/>
    </source>
</evidence>
<dbReference type="GO" id="GO:0015891">
    <property type="term" value="P:siderophore transport"/>
    <property type="evidence" value="ECO:0007669"/>
    <property type="project" value="InterPro"/>
</dbReference>
<dbReference type="RefSeq" id="WP_227322939.1">
    <property type="nucleotide sequence ID" value="NZ_JAESVB010000012.1"/>
</dbReference>
<evidence type="ECO:0000256" key="4">
    <source>
        <dbReference type="ARBA" id="ARBA00022452"/>
    </source>
</evidence>
<sequence>MTRLDTGRSGPLPRQNRFLAVLGLTTALSCGLAVLPGPLWAQGVGTATAVAIAIPGQPLDQALRQLMLRTGLQIAYSADLTAGKRSAPVSGRYSGTEALGVMLTGTGLAYSVTGTGVVRLDAVAQGSGASLPPVTVLGSAANGQSPRGPGVGYVATRTDTATKSNTPIREVPQAISTVTRKQMDDQDVQSVRQALLYTSGVDSEENGLNGETYEQVYGRGFLMQEFLDGMLLPTNAYNVLSIDPYDLERIEVLHGPASVLYGSVSPGGMVNLTSKMPTETPQHEVYLQGGSPEQIGGGFDLGGPVDGSDKVFYRIVGSAVDGDTQVKGIDKKRVSIAPSVTFKPDADTSFTILSRYQDVPEAGYYNTLPAQGTVWGNTPGQIPTELNPGDPNYQHYSKTEASIGYLFDHRFDDVWSVHQSARYTYDKADLQNVFAYGVTPDGMSLERYAFSNDTSLNQFTVDTNAQARFGTGPVRHTVTMGLDYQRVYYKEVYGSNFDEPDLNIFAPVYHQVINPVTSFTTDTELQQQTGLYAQDQMRLGHLALLIGGRNDWSSQAEHDETDGSAWADQNDSKFTWRVGAVYLMDNGLSPYASYSTSFQPEVGTDANGNAFKPTTGQQYEVGVKYQPPGYNSFVTAALFNLTQQNVLTTDPTNSNFQTQTGEIRSRGLELEGHASLTDHLNLILSYTYLDNVVTKSNTTSGAYTYNVGATPAEIPSNMASVWADYRLPWHALRGLTLGGGLRYVGSTYGDDADSFSLHAVTLLDATVTYDLSALSDQLSGLSFQMNGTNLLNTTYVAGCTSDIACSYGLKRVVLGSLKYKW</sequence>
<dbReference type="InterPro" id="IPR012910">
    <property type="entry name" value="Plug_dom"/>
</dbReference>
<dbReference type="FunFam" id="2.170.130.10:FF:000001">
    <property type="entry name" value="Catecholate siderophore TonB-dependent receptor"/>
    <property type="match status" value="1"/>
</dbReference>
<evidence type="ECO:0000256" key="5">
    <source>
        <dbReference type="ARBA" id="ARBA00022496"/>
    </source>
</evidence>
<dbReference type="AlphaFoldDB" id="A0A963YV18"/>
<dbReference type="GO" id="GO:0015344">
    <property type="term" value="F:siderophore uptake transmembrane transporter activity"/>
    <property type="evidence" value="ECO:0007669"/>
    <property type="project" value="TreeGrafter"/>
</dbReference>
<dbReference type="PANTHER" id="PTHR32552:SF68">
    <property type="entry name" value="FERRICHROME OUTER MEMBRANE TRANSPORTER_PHAGE RECEPTOR"/>
    <property type="match status" value="1"/>
</dbReference>
<evidence type="ECO:0000256" key="3">
    <source>
        <dbReference type="ARBA" id="ARBA00022448"/>
    </source>
</evidence>
<dbReference type="NCBIfam" id="TIGR01783">
    <property type="entry name" value="TonB-siderophor"/>
    <property type="match status" value="1"/>
</dbReference>
<dbReference type="InterPro" id="IPR036942">
    <property type="entry name" value="Beta-barrel_TonB_sf"/>
</dbReference>
<evidence type="ECO:0000259" key="16">
    <source>
        <dbReference type="SMART" id="SM00965"/>
    </source>
</evidence>
<evidence type="ECO:0000256" key="1">
    <source>
        <dbReference type="ARBA" id="ARBA00004571"/>
    </source>
</evidence>
<dbReference type="Pfam" id="PF00593">
    <property type="entry name" value="TonB_dep_Rec_b-barrel"/>
    <property type="match status" value="1"/>
</dbReference>
<evidence type="ECO:0000313" key="17">
    <source>
        <dbReference type="EMBL" id="MCB8877284.1"/>
    </source>
</evidence>
<reference evidence="17" key="2">
    <citation type="submission" date="2021-01" db="EMBL/GenBank/DDBJ databases">
        <authorList>
            <person name="Mieszkin S."/>
            <person name="Pouder E."/>
            <person name="Alain K."/>
        </authorList>
    </citation>
    <scope>NUCLEOTIDE SEQUENCE</scope>
    <source>
        <strain evidence="17">HW T2.11</strain>
    </source>
</reference>
<dbReference type="CDD" id="cd01347">
    <property type="entry name" value="ligand_gated_channel"/>
    <property type="match status" value="1"/>
</dbReference>
<evidence type="ECO:0000256" key="6">
    <source>
        <dbReference type="ARBA" id="ARBA00022692"/>
    </source>
</evidence>
<comment type="similarity">
    <text evidence="2 14 15">Belongs to the TonB-dependent receptor family.</text>
</comment>
<dbReference type="InterPro" id="IPR037066">
    <property type="entry name" value="Plug_dom_sf"/>
</dbReference>
<keyword evidence="9" id="KW-0406">Ion transport</keyword>
<keyword evidence="7" id="KW-0732">Signal</keyword>
<dbReference type="Pfam" id="PF07660">
    <property type="entry name" value="STN"/>
    <property type="match status" value="1"/>
</dbReference>
<proteinExistence type="inferred from homology"/>
<keyword evidence="5" id="KW-0410">Iron transport</keyword>
<reference evidence="17" key="1">
    <citation type="journal article" date="2021" name="Microorganisms">
        <title>Acidisoma silvae sp. nov. and Acidisomacellulosilytica sp. nov., Two Acidophilic Bacteria Isolated from Decaying Wood, Hydrolyzing Cellulose and Producing Poly-3-hydroxybutyrate.</title>
        <authorList>
            <person name="Mieszkin S."/>
            <person name="Pouder E."/>
            <person name="Uroz S."/>
            <person name="Simon-Colin C."/>
            <person name="Alain K."/>
        </authorList>
    </citation>
    <scope>NUCLEOTIDE SEQUENCE</scope>
    <source>
        <strain evidence="17">HW T2.11</strain>
    </source>
</reference>
<feature type="domain" description="Secretin/TonB short N-terminal" evidence="16">
    <location>
        <begin position="72"/>
        <end position="123"/>
    </location>
</feature>
<dbReference type="Gene3D" id="3.55.50.30">
    <property type="match status" value="1"/>
</dbReference>
<dbReference type="PANTHER" id="PTHR32552">
    <property type="entry name" value="FERRICHROME IRON RECEPTOR-RELATED"/>
    <property type="match status" value="1"/>
</dbReference>
<dbReference type="GO" id="GO:0009279">
    <property type="term" value="C:cell outer membrane"/>
    <property type="evidence" value="ECO:0007669"/>
    <property type="project" value="UniProtKB-SubCell"/>
</dbReference>
<evidence type="ECO:0000256" key="8">
    <source>
        <dbReference type="ARBA" id="ARBA00023004"/>
    </source>
</evidence>
<keyword evidence="13 14" id="KW-0998">Cell outer membrane</keyword>